<dbReference type="Gene3D" id="3.10.180.10">
    <property type="entry name" value="2,3-Dihydroxybiphenyl 1,2-Dioxygenase, domain 1"/>
    <property type="match status" value="2"/>
</dbReference>
<dbReference type="PANTHER" id="PTHR36110">
    <property type="entry name" value="RING-CLEAVING DIOXYGENASE MHQE-RELATED"/>
    <property type="match status" value="1"/>
</dbReference>
<evidence type="ECO:0000313" key="3">
    <source>
        <dbReference type="Proteomes" id="UP000664360"/>
    </source>
</evidence>
<feature type="domain" description="VOC" evidence="1">
    <location>
        <begin position="158"/>
        <end position="277"/>
    </location>
</feature>
<dbReference type="Proteomes" id="UP000664360">
    <property type="component" value="Chromosome"/>
</dbReference>
<dbReference type="PROSITE" id="PS51819">
    <property type="entry name" value="VOC"/>
    <property type="match status" value="2"/>
</dbReference>
<dbReference type="Pfam" id="PF00903">
    <property type="entry name" value="Glyoxalase"/>
    <property type="match status" value="1"/>
</dbReference>
<dbReference type="InterPro" id="IPR037523">
    <property type="entry name" value="VOC_core"/>
</dbReference>
<dbReference type="InterPro" id="IPR004360">
    <property type="entry name" value="Glyas_Fos-R_dOase_dom"/>
</dbReference>
<reference evidence="2 3" key="1">
    <citation type="submission" date="2024-03" db="EMBL/GenBank/DDBJ databases">
        <title>The Genome Sequence of Enterococcus sp. DIV1094.</title>
        <authorList>
            <consortium name="The Broad Institute Genomics Platform"/>
            <consortium name="The Broad Institute Microbial Omics Core"/>
            <consortium name="The Broad Institute Genomic Center for Infectious Diseases"/>
            <person name="Earl A."/>
            <person name="Manson A."/>
            <person name="Gilmore M."/>
            <person name="Schwartman J."/>
            <person name="Shea T."/>
            <person name="Abouelleil A."/>
            <person name="Cao P."/>
            <person name="Chapman S."/>
            <person name="Cusick C."/>
            <person name="Young S."/>
            <person name="Neafsey D."/>
            <person name="Nusbaum C."/>
            <person name="Birren B."/>
        </authorList>
    </citation>
    <scope>NUCLEOTIDE SEQUENCE [LARGE SCALE GENOMIC DNA]</scope>
    <source>
        <strain evidence="2 3">DIV1094</strain>
    </source>
</reference>
<organism evidence="2 3">
    <name type="scientific">Candidatus Enterococcus mangumiae</name>
    <dbReference type="NCBI Taxonomy" id="2230878"/>
    <lineage>
        <taxon>Bacteria</taxon>
        <taxon>Bacillati</taxon>
        <taxon>Bacillota</taxon>
        <taxon>Bacilli</taxon>
        <taxon>Lactobacillales</taxon>
        <taxon>Enterococcaceae</taxon>
        <taxon>Enterococcus</taxon>
    </lineage>
</organism>
<dbReference type="CDD" id="cd08347">
    <property type="entry name" value="PcpA_C_like"/>
    <property type="match status" value="1"/>
</dbReference>
<sequence>MDTTIRGVHHVTAMTSSAPKIYRFFTDILGMRLIKKTVNQDDIETYHLYFTDEHGSAGTDMTFFDFPNQPKGTKGTDTIARTSFRVPSDTALDYWLDRFEKFQITHSAIKERFGKKYLEFEDFDEQAYQLISDEKNTGVPAGVPWKNSSIPIDMAITGLGPVIVRVSDLEPIRTVLLALLGFKEIDRADDFYLFEVGAGGNGASIIVEHRTDLPKAIEGYGNVHHLALRVADHEALQFWINKINQTSLPSSGFVDRFYFESEYFLASTHVLFELATDGPGFFGDEPAETAGEILALPPLLEGKRKEIEAYVRPFDTRDANQKRVDQ</sequence>
<keyword evidence="3" id="KW-1185">Reference proteome</keyword>
<evidence type="ECO:0000259" key="1">
    <source>
        <dbReference type="PROSITE" id="PS51819"/>
    </source>
</evidence>
<accession>A0ABZ2SZY7</accession>
<dbReference type="InterPro" id="IPR029068">
    <property type="entry name" value="Glyas_Bleomycin-R_OHBP_Dase"/>
</dbReference>
<dbReference type="PANTHER" id="PTHR36110:SF3">
    <property type="entry name" value="VOC DOMAIN-CONTAINING PROTEIN"/>
    <property type="match status" value="1"/>
</dbReference>
<proteinExistence type="predicted"/>
<dbReference type="SUPFAM" id="SSF54593">
    <property type="entry name" value="Glyoxalase/Bleomycin resistance protein/Dihydroxybiphenyl dioxygenase"/>
    <property type="match status" value="1"/>
</dbReference>
<dbReference type="EMBL" id="CP147250">
    <property type="protein sequence ID" value="WYJ80675.1"/>
    <property type="molecule type" value="Genomic_DNA"/>
</dbReference>
<feature type="domain" description="VOC" evidence="1">
    <location>
        <begin position="7"/>
        <end position="133"/>
    </location>
</feature>
<evidence type="ECO:0000313" key="2">
    <source>
        <dbReference type="EMBL" id="WYJ80675.1"/>
    </source>
</evidence>
<gene>
    <name evidence="2" type="ORF">DOK79_002258</name>
</gene>
<name>A0ABZ2SZY7_9ENTE</name>
<dbReference type="InterPro" id="IPR052537">
    <property type="entry name" value="Extradiol_RC_dioxygenase"/>
</dbReference>
<dbReference type="RefSeq" id="WP_206856427.1">
    <property type="nucleotide sequence ID" value="NZ_CP147250.1"/>
</dbReference>
<protein>
    <submittedName>
        <fullName evidence="2">Glyoxalase</fullName>
    </submittedName>
</protein>